<organism evidence="1 2">
    <name type="scientific">Dreissena polymorpha</name>
    <name type="common">Zebra mussel</name>
    <name type="synonym">Mytilus polymorpha</name>
    <dbReference type="NCBI Taxonomy" id="45954"/>
    <lineage>
        <taxon>Eukaryota</taxon>
        <taxon>Metazoa</taxon>
        <taxon>Spiralia</taxon>
        <taxon>Lophotrochozoa</taxon>
        <taxon>Mollusca</taxon>
        <taxon>Bivalvia</taxon>
        <taxon>Autobranchia</taxon>
        <taxon>Heteroconchia</taxon>
        <taxon>Euheterodonta</taxon>
        <taxon>Imparidentia</taxon>
        <taxon>Neoheterodontei</taxon>
        <taxon>Myida</taxon>
        <taxon>Dreissenoidea</taxon>
        <taxon>Dreissenidae</taxon>
        <taxon>Dreissena</taxon>
    </lineage>
</organism>
<dbReference type="AlphaFoldDB" id="A0A9D4LQ80"/>
<name>A0A9D4LQ80_DREPO</name>
<keyword evidence="2" id="KW-1185">Reference proteome</keyword>
<comment type="caution">
    <text evidence="1">The sequence shown here is derived from an EMBL/GenBank/DDBJ whole genome shotgun (WGS) entry which is preliminary data.</text>
</comment>
<gene>
    <name evidence="1" type="ORF">DPMN_024997</name>
</gene>
<evidence type="ECO:0000313" key="1">
    <source>
        <dbReference type="EMBL" id="KAH3862041.1"/>
    </source>
</evidence>
<dbReference type="EMBL" id="JAIWYP010000002">
    <property type="protein sequence ID" value="KAH3862041.1"/>
    <property type="molecule type" value="Genomic_DNA"/>
</dbReference>
<reference evidence="1" key="1">
    <citation type="journal article" date="2019" name="bioRxiv">
        <title>The Genome of the Zebra Mussel, Dreissena polymorpha: A Resource for Invasive Species Research.</title>
        <authorList>
            <person name="McCartney M.A."/>
            <person name="Auch B."/>
            <person name="Kono T."/>
            <person name="Mallez S."/>
            <person name="Zhang Y."/>
            <person name="Obille A."/>
            <person name="Becker A."/>
            <person name="Abrahante J.E."/>
            <person name="Garbe J."/>
            <person name="Badalamenti J.P."/>
            <person name="Herman A."/>
            <person name="Mangelson H."/>
            <person name="Liachko I."/>
            <person name="Sullivan S."/>
            <person name="Sone E.D."/>
            <person name="Koren S."/>
            <person name="Silverstein K.A.T."/>
            <person name="Beckman K.B."/>
            <person name="Gohl D.M."/>
        </authorList>
    </citation>
    <scope>NUCLEOTIDE SEQUENCE</scope>
    <source>
        <strain evidence="1">Duluth1</strain>
        <tissue evidence="1">Whole animal</tissue>
    </source>
</reference>
<proteinExistence type="predicted"/>
<protein>
    <submittedName>
        <fullName evidence="1">Uncharacterized protein</fullName>
    </submittedName>
</protein>
<reference evidence="1" key="2">
    <citation type="submission" date="2020-11" db="EMBL/GenBank/DDBJ databases">
        <authorList>
            <person name="McCartney M.A."/>
            <person name="Auch B."/>
            <person name="Kono T."/>
            <person name="Mallez S."/>
            <person name="Becker A."/>
            <person name="Gohl D.M."/>
            <person name="Silverstein K.A.T."/>
            <person name="Koren S."/>
            <person name="Bechman K.B."/>
            <person name="Herman A."/>
            <person name="Abrahante J.E."/>
            <person name="Garbe J."/>
        </authorList>
    </citation>
    <scope>NUCLEOTIDE SEQUENCE</scope>
    <source>
        <strain evidence="1">Duluth1</strain>
        <tissue evidence="1">Whole animal</tissue>
    </source>
</reference>
<evidence type="ECO:0000313" key="2">
    <source>
        <dbReference type="Proteomes" id="UP000828390"/>
    </source>
</evidence>
<sequence length="148" mass="17453">MFRPKKLPCPPGSHVFQRTRTICELNSHFSEKNVLTKFHEDWTKKKTSRRKLLWWPYINKTNLLTKFYDDWAKVVTSRVFTWKTAPPPGSHVFQWTRTTFELDLHIIKTNILTIIYLGIIGTNLLTINVASRVFTNQIWTDGQMTDKA</sequence>
<dbReference type="Proteomes" id="UP000828390">
    <property type="component" value="Unassembled WGS sequence"/>
</dbReference>
<accession>A0A9D4LQ80</accession>